<accession>A0ABR2S3W1</accession>
<proteinExistence type="inferred from homology"/>
<dbReference type="Pfam" id="PF03083">
    <property type="entry name" value="MtN3_slv"/>
    <property type="match status" value="1"/>
</dbReference>
<evidence type="ECO:0000256" key="1">
    <source>
        <dbReference type="ARBA" id="ARBA00004127"/>
    </source>
</evidence>
<dbReference type="Gene3D" id="1.20.1280.290">
    <property type="match status" value="2"/>
</dbReference>
<keyword evidence="5 9" id="KW-0812">Transmembrane</keyword>
<gene>
    <name evidence="10" type="ORF">V6N11_054443</name>
</gene>
<sequence>MPTFYGILKKKTVEEVEPYMFMFVCTVINCYVWLFYSAIVENISVFVAIIVSLYLNVYVPFAIDPKKRLFGRIVLFEMVLTIVIILVAMICFCSSRRVVFVGIIADASSIIVYASHVAIWKKVITTKSVEYMHFWLSLAALSNGICWTIFALLQFDIFVLVSSGVRAIFRAIELSLYAYFYFNGKKKVRPSEESSDVHPSEAA</sequence>
<keyword evidence="11" id="KW-1185">Reference proteome</keyword>
<evidence type="ECO:0000256" key="6">
    <source>
        <dbReference type="ARBA" id="ARBA00022737"/>
    </source>
</evidence>
<dbReference type="PANTHER" id="PTHR10791:SF236">
    <property type="entry name" value="BIDIRECTIONAL SUGAR TRANSPORTER SWEET8"/>
    <property type="match status" value="1"/>
</dbReference>
<dbReference type="InterPro" id="IPR004316">
    <property type="entry name" value="SWEET_rpt"/>
</dbReference>
<dbReference type="PANTHER" id="PTHR10791">
    <property type="entry name" value="RAG1-ACTIVATING PROTEIN 1"/>
    <property type="match status" value="1"/>
</dbReference>
<evidence type="ECO:0000256" key="8">
    <source>
        <dbReference type="ARBA" id="ARBA00023136"/>
    </source>
</evidence>
<dbReference type="InterPro" id="IPR047664">
    <property type="entry name" value="SWEET"/>
</dbReference>
<dbReference type="Proteomes" id="UP001396334">
    <property type="component" value="Unassembled WGS sequence"/>
</dbReference>
<reference evidence="10 11" key="1">
    <citation type="journal article" date="2024" name="G3 (Bethesda)">
        <title>Genome assembly of Hibiscus sabdariffa L. provides insights into metabolisms of medicinal natural products.</title>
        <authorList>
            <person name="Kim T."/>
        </authorList>
    </citation>
    <scope>NUCLEOTIDE SEQUENCE [LARGE SCALE GENOMIC DNA]</scope>
    <source>
        <strain evidence="10">TK-2024</strain>
        <tissue evidence="10">Old leaves</tissue>
    </source>
</reference>
<evidence type="ECO:0000313" key="10">
    <source>
        <dbReference type="EMBL" id="KAK9019938.1"/>
    </source>
</evidence>
<name>A0ABR2S3W1_9ROSI</name>
<keyword evidence="8 9" id="KW-0472">Membrane</keyword>
<evidence type="ECO:0000256" key="9">
    <source>
        <dbReference type="SAM" id="Phobius"/>
    </source>
</evidence>
<evidence type="ECO:0000256" key="4">
    <source>
        <dbReference type="ARBA" id="ARBA00022597"/>
    </source>
</evidence>
<comment type="similarity">
    <text evidence="2">Belongs to the SWEET sugar transporter family.</text>
</comment>
<comment type="caution">
    <text evidence="10">The sequence shown here is derived from an EMBL/GenBank/DDBJ whole genome shotgun (WGS) entry which is preliminary data.</text>
</comment>
<keyword evidence="6" id="KW-0677">Repeat</keyword>
<feature type="transmembrane region" description="Helical" evidence="9">
    <location>
        <begin position="98"/>
        <end position="120"/>
    </location>
</feature>
<feature type="transmembrane region" description="Helical" evidence="9">
    <location>
        <begin position="132"/>
        <end position="153"/>
    </location>
</feature>
<protein>
    <recommendedName>
        <fullName evidence="12">Bidirectional sugar transporter SWEET</fullName>
    </recommendedName>
</protein>
<keyword evidence="4" id="KW-0762">Sugar transport</keyword>
<evidence type="ECO:0000256" key="7">
    <source>
        <dbReference type="ARBA" id="ARBA00022989"/>
    </source>
</evidence>
<feature type="transmembrane region" description="Helical" evidence="9">
    <location>
        <begin position="73"/>
        <end position="92"/>
    </location>
</feature>
<dbReference type="EMBL" id="JBBPBN010000017">
    <property type="protein sequence ID" value="KAK9019938.1"/>
    <property type="molecule type" value="Genomic_DNA"/>
</dbReference>
<keyword evidence="7 9" id="KW-1133">Transmembrane helix</keyword>
<comment type="subcellular location">
    <subcellularLocation>
        <location evidence="1">Endomembrane system</location>
        <topology evidence="1">Multi-pass membrane protein</topology>
    </subcellularLocation>
</comment>
<evidence type="ECO:0000256" key="3">
    <source>
        <dbReference type="ARBA" id="ARBA00022448"/>
    </source>
</evidence>
<evidence type="ECO:0008006" key="12">
    <source>
        <dbReference type="Google" id="ProtNLM"/>
    </source>
</evidence>
<evidence type="ECO:0000256" key="2">
    <source>
        <dbReference type="ARBA" id="ARBA00007809"/>
    </source>
</evidence>
<organism evidence="10 11">
    <name type="scientific">Hibiscus sabdariffa</name>
    <name type="common">roselle</name>
    <dbReference type="NCBI Taxonomy" id="183260"/>
    <lineage>
        <taxon>Eukaryota</taxon>
        <taxon>Viridiplantae</taxon>
        <taxon>Streptophyta</taxon>
        <taxon>Embryophyta</taxon>
        <taxon>Tracheophyta</taxon>
        <taxon>Spermatophyta</taxon>
        <taxon>Magnoliopsida</taxon>
        <taxon>eudicotyledons</taxon>
        <taxon>Gunneridae</taxon>
        <taxon>Pentapetalae</taxon>
        <taxon>rosids</taxon>
        <taxon>malvids</taxon>
        <taxon>Malvales</taxon>
        <taxon>Malvaceae</taxon>
        <taxon>Malvoideae</taxon>
        <taxon>Hibiscus</taxon>
    </lineage>
</organism>
<feature type="transmembrane region" description="Helical" evidence="9">
    <location>
        <begin position="42"/>
        <end position="61"/>
    </location>
</feature>
<evidence type="ECO:0000256" key="5">
    <source>
        <dbReference type="ARBA" id="ARBA00022692"/>
    </source>
</evidence>
<evidence type="ECO:0000313" key="11">
    <source>
        <dbReference type="Proteomes" id="UP001396334"/>
    </source>
</evidence>
<keyword evidence="3" id="KW-0813">Transport</keyword>